<evidence type="ECO:0000313" key="1">
    <source>
        <dbReference type="EMBL" id="KAI0047159.1"/>
    </source>
</evidence>
<sequence>MLFMPMKLLLGLIMVVSKAAAAAAGTVATAACPNYFANATTVANRLQSEYFKLLTGQYTNGSLWTDANAVEDLHNIMLLSGSNTWSLLGDESFIGRNALLPITSWPLIIDGSNDDAQWIILALWKIADYQTAHGKSATSFLNAATTIYNIVAGQWDTASCGGGVWWSTEHTYKNAITNELFLLTSAQGYLRTKQQPYLDNANKVWAWLSTSGMRNAQGLWNDGLDFNTCQNNGQTTWTYNQGVIASGLGALYAVTGDKSLLDAAEVTLDATISQLTQNGVLKESCDNASGSTCDADQQIFKGIWTKHLQYYLGYANDPARTAKYAPFLAAQAKAVLTNALTAQNDVGSVWYAAGGDLYSPKSSTSGIQALVAGAQFGAC</sequence>
<protein>
    <submittedName>
        <fullName evidence="1">Glycoside hydrolase family 76 protein</fullName>
    </submittedName>
</protein>
<comment type="caution">
    <text evidence="1">The sequence shown here is derived from an EMBL/GenBank/DDBJ whole genome shotgun (WGS) entry which is preliminary data.</text>
</comment>
<accession>A0ACB8RT10</accession>
<keyword evidence="1" id="KW-0378">Hydrolase</keyword>
<reference evidence="1" key="2">
    <citation type="journal article" date="2022" name="New Phytol.">
        <title>Evolutionary transition to the ectomycorrhizal habit in the genomes of a hyperdiverse lineage of mushroom-forming fungi.</title>
        <authorList>
            <person name="Looney B."/>
            <person name="Miyauchi S."/>
            <person name="Morin E."/>
            <person name="Drula E."/>
            <person name="Courty P.E."/>
            <person name="Kohler A."/>
            <person name="Kuo A."/>
            <person name="LaButti K."/>
            <person name="Pangilinan J."/>
            <person name="Lipzen A."/>
            <person name="Riley R."/>
            <person name="Andreopoulos W."/>
            <person name="He G."/>
            <person name="Johnson J."/>
            <person name="Nolan M."/>
            <person name="Tritt A."/>
            <person name="Barry K.W."/>
            <person name="Grigoriev I.V."/>
            <person name="Nagy L.G."/>
            <person name="Hibbett D."/>
            <person name="Henrissat B."/>
            <person name="Matheny P.B."/>
            <person name="Labbe J."/>
            <person name="Martin F.M."/>
        </authorList>
    </citation>
    <scope>NUCLEOTIDE SEQUENCE</scope>
    <source>
        <strain evidence="1">FP105234-sp</strain>
    </source>
</reference>
<reference evidence="1" key="1">
    <citation type="submission" date="2021-02" db="EMBL/GenBank/DDBJ databases">
        <authorList>
            <consortium name="DOE Joint Genome Institute"/>
            <person name="Ahrendt S."/>
            <person name="Looney B.P."/>
            <person name="Miyauchi S."/>
            <person name="Morin E."/>
            <person name="Drula E."/>
            <person name="Courty P.E."/>
            <person name="Chicoki N."/>
            <person name="Fauchery L."/>
            <person name="Kohler A."/>
            <person name="Kuo A."/>
            <person name="Labutti K."/>
            <person name="Pangilinan J."/>
            <person name="Lipzen A."/>
            <person name="Riley R."/>
            <person name="Andreopoulos W."/>
            <person name="He G."/>
            <person name="Johnson J."/>
            <person name="Barry K.W."/>
            <person name="Grigoriev I.V."/>
            <person name="Nagy L."/>
            <person name="Hibbett D."/>
            <person name="Henrissat B."/>
            <person name="Matheny P.B."/>
            <person name="Labbe J."/>
            <person name="Martin F."/>
        </authorList>
    </citation>
    <scope>NUCLEOTIDE SEQUENCE</scope>
    <source>
        <strain evidence="1">FP105234-sp</strain>
    </source>
</reference>
<evidence type="ECO:0000313" key="2">
    <source>
        <dbReference type="Proteomes" id="UP000814033"/>
    </source>
</evidence>
<gene>
    <name evidence="1" type="ORF">FA95DRAFT_1559417</name>
</gene>
<dbReference type="EMBL" id="MU275910">
    <property type="protein sequence ID" value="KAI0047159.1"/>
    <property type="molecule type" value="Genomic_DNA"/>
</dbReference>
<keyword evidence="2" id="KW-1185">Reference proteome</keyword>
<dbReference type="Proteomes" id="UP000814033">
    <property type="component" value="Unassembled WGS sequence"/>
</dbReference>
<organism evidence="1 2">
    <name type="scientific">Auriscalpium vulgare</name>
    <dbReference type="NCBI Taxonomy" id="40419"/>
    <lineage>
        <taxon>Eukaryota</taxon>
        <taxon>Fungi</taxon>
        <taxon>Dikarya</taxon>
        <taxon>Basidiomycota</taxon>
        <taxon>Agaricomycotina</taxon>
        <taxon>Agaricomycetes</taxon>
        <taxon>Russulales</taxon>
        <taxon>Auriscalpiaceae</taxon>
        <taxon>Auriscalpium</taxon>
    </lineage>
</organism>
<proteinExistence type="predicted"/>
<name>A0ACB8RT10_9AGAM</name>